<dbReference type="AlphaFoldDB" id="A0A1N7R2M1"/>
<dbReference type="Proteomes" id="UP000186917">
    <property type="component" value="Unassembled WGS sequence"/>
</dbReference>
<organism evidence="1 2">
    <name type="scientific">Filimonas lacunae</name>
    <dbReference type="NCBI Taxonomy" id="477680"/>
    <lineage>
        <taxon>Bacteria</taxon>
        <taxon>Pseudomonadati</taxon>
        <taxon>Bacteroidota</taxon>
        <taxon>Chitinophagia</taxon>
        <taxon>Chitinophagales</taxon>
        <taxon>Chitinophagaceae</taxon>
        <taxon>Filimonas</taxon>
    </lineage>
</organism>
<evidence type="ECO:0000313" key="1">
    <source>
        <dbReference type="EMBL" id="SIT29382.1"/>
    </source>
</evidence>
<evidence type="ECO:0000313" key="2">
    <source>
        <dbReference type="Proteomes" id="UP000186917"/>
    </source>
</evidence>
<proteinExistence type="predicted"/>
<keyword evidence="2" id="KW-1185">Reference proteome</keyword>
<sequence>MKIQIDVRSAIAGAVVAIIIVAAFSFSAQQTTIDTGRYETKMGEKGIIILDVHTGQYVIAPEVMTAGQVQWIKGKFDDIYKTGLDNKRLPKN</sequence>
<dbReference type="OrthoDB" id="965336at2"/>
<reference evidence="2" key="1">
    <citation type="submission" date="2017-01" db="EMBL/GenBank/DDBJ databases">
        <authorList>
            <person name="Varghese N."/>
            <person name="Submissions S."/>
        </authorList>
    </citation>
    <scope>NUCLEOTIDE SEQUENCE [LARGE SCALE GENOMIC DNA]</scope>
    <source>
        <strain evidence="2">DSM 21054</strain>
    </source>
</reference>
<name>A0A1N7R2M1_9BACT</name>
<gene>
    <name evidence="1" type="ORF">SAMN05421788_108304</name>
</gene>
<dbReference type="RefSeq" id="WP_076381310.1">
    <property type="nucleotide sequence ID" value="NZ_AP017422.1"/>
</dbReference>
<dbReference type="STRING" id="477680.SAMN05421788_108304"/>
<dbReference type="EMBL" id="FTOR01000008">
    <property type="protein sequence ID" value="SIT29382.1"/>
    <property type="molecule type" value="Genomic_DNA"/>
</dbReference>
<protein>
    <submittedName>
        <fullName evidence="1">Uncharacterized protein</fullName>
    </submittedName>
</protein>
<accession>A0A1N7R2M1</accession>